<dbReference type="EMBL" id="AP027080">
    <property type="protein sequence ID" value="BDU72350.1"/>
    <property type="molecule type" value="Genomic_DNA"/>
</dbReference>
<proteinExistence type="predicted"/>
<sequence length="94" mass="10245">MTPNREALMQIRCQVALAESSLWSRPETTLARQTLRRSLDLLANFDHLPEAAALLGDADTALQNRPGTSRAMCALRYAAVLLAELIKSSAHKAA</sequence>
<gene>
    <name evidence="1" type="ORF">METEAL_15240</name>
</gene>
<reference evidence="2" key="1">
    <citation type="journal article" date="2023" name="Int. J. Syst. Evol. Microbiol.">
        <title>Mesoterricola silvestris gen. nov., sp. nov., Mesoterricola sediminis sp. nov., Geothrix oryzae sp. nov., Geothrix edaphica sp. nov., Geothrix rubra sp. nov., and Geothrix limicola sp. nov., six novel members of Acidobacteriota isolated from soils.</title>
        <authorList>
            <person name="Itoh H."/>
            <person name="Sugisawa Y."/>
            <person name="Mise K."/>
            <person name="Xu Z."/>
            <person name="Kuniyasu M."/>
            <person name="Ushijima N."/>
            <person name="Kawano K."/>
            <person name="Kobayashi E."/>
            <person name="Shiratori Y."/>
            <person name="Masuda Y."/>
            <person name="Senoo K."/>
        </authorList>
    </citation>
    <scope>NUCLEOTIDE SEQUENCE [LARGE SCALE GENOMIC DNA]</scope>
    <source>
        <strain evidence="2">W79</strain>
    </source>
</reference>
<organism evidence="1 2">
    <name type="scientific">Mesoterricola silvestris</name>
    <dbReference type="NCBI Taxonomy" id="2927979"/>
    <lineage>
        <taxon>Bacteria</taxon>
        <taxon>Pseudomonadati</taxon>
        <taxon>Acidobacteriota</taxon>
        <taxon>Holophagae</taxon>
        <taxon>Holophagales</taxon>
        <taxon>Holophagaceae</taxon>
        <taxon>Mesoterricola</taxon>
    </lineage>
</organism>
<protein>
    <submittedName>
        <fullName evidence="1">Uncharacterized protein</fullName>
    </submittedName>
</protein>
<evidence type="ECO:0000313" key="2">
    <source>
        <dbReference type="Proteomes" id="UP001238179"/>
    </source>
</evidence>
<keyword evidence="2" id="KW-1185">Reference proteome</keyword>
<dbReference type="Proteomes" id="UP001238179">
    <property type="component" value="Chromosome"/>
</dbReference>
<evidence type="ECO:0000313" key="1">
    <source>
        <dbReference type="EMBL" id="BDU72350.1"/>
    </source>
</evidence>
<dbReference type="AlphaFoldDB" id="A0AA48K8Q1"/>
<name>A0AA48K8Q1_9BACT</name>
<accession>A0AA48K8Q1</accession>
<dbReference type="KEGG" id="msil:METEAL_15240"/>